<proteinExistence type="predicted"/>
<protein>
    <submittedName>
        <fullName evidence="1">Uncharacterized protein</fullName>
    </submittedName>
</protein>
<accession>A0A7M5XDW4</accession>
<evidence type="ECO:0000313" key="2">
    <source>
        <dbReference type="Proteomes" id="UP000594262"/>
    </source>
</evidence>
<evidence type="ECO:0000313" key="1">
    <source>
        <dbReference type="EnsemblMetazoa" id="CLYHEMP021948.1"/>
    </source>
</evidence>
<name>A0A7M5XDW4_9CNID</name>
<sequence length="154" mass="17728">MRFAFVADRFFVCTLTGPRRSQSNGIDNQTSRTKSKAIDQLKFDCRTQLNLNRTSKFWVIFDWFDCCSTGSIVDSVQLRLSGVILTASQHLSKLSNITSRMKLLLISRRNYAMNNPGVNESTIERNRTSIERNIEYQSNTIEYQSNLKIAVIFD</sequence>
<keyword evidence="2" id="KW-1185">Reference proteome</keyword>
<organism evidence="1 2">
    <name type="scientific">Clytia hemisphaerica</name>
    <dbReference type="NCBI Taxonomy" id="252671"/>
    <lineage>
        <taxon>Eukaryota</taxon>
        <taxon>Metazoa</taxon>
        <taxon>Cnidaria</taxon>
        <taxon>Hydrozoa</taxon>
        <taxon>Hydroidolina</taxon>
        <taxon>Leptothecata</taxon>
        <taxon>Obeliida</taxon>
        <taxon>Clytiidae</taxon>
        <taxon>Clytia</taxon>
    </lineage>
</organism>
<dbReference type="EnsemblMetazoa" id="CLYHEMT021948.1">
    <property type="protein sequence ID" value="CLYHEMP021948.1"/>
    <property type="gene ID" value="CLYHEMG021948"/>
</dbReference>
<dbReference type="Proteomes" id="UP000594262">
    <property type="component" value="Unplaced"/>
</dbReference>
<reference evidence="1" key="1">
    <citation type="submission" date="2021-01" db="UniProtKB">
        <authorList>
            <consortium name="EnsemblMetazoa"/>
        </authorList>
    </citation>
    <scope>IDENTIFICATION</scope>
</reference>
<dbReference type="AlphaFoldDB" id="A0A7M5XDW4"/>